<evidence type="ECO:0000256" key="2">
    <source>
        <dbReference type="ARBA" id="ARBA00022980"/>
    </source>
</evidence>
<dbReference type="SUPFAM" id="SSF48300">
    <property type="entry name" value="Ribosomal protein L7/12, oligomerisation (N-terminal) domain"/>
    <property type="match status" value="1"/>
</dbReference>
<dbReference type="GO" id="GO:0003735">
    <property type="term" value="F:structural constituent of ribosome"/>
    <property type="evidence" value="ECO:0007669"/>
    <property type="project" value="InterPro"/>
</dbReference>
<gene>
    <name evidence="5" type="ORF">DVH24_038537</name>
</gene>
<proteinExistence type="inferred from homology"/>
<dbReference type="GO" id="GO:1990904">
    <property type="term" value="C:ribonucleoprotein complex"/>
    <property type="evidence" value="ECO:0007669"/>
    <property type="project" value="UniProtKB-KW"/>
</dbReference>
<evidence type="ECO:0000313" key="6">
    <source>
        <dbReference type="Proteomes" id="UP000290289"/>
    </source>
</evidence>
<evidence type="ECO:0000259" key="4">
    <source>
        <dbReference type="Pfam" id="PF16320"/>
    </source>
</evidence>
<feature type="domain" description="Large ribosomal subunit protein bL12 oligomerization" evidence="4">
    <location>
        <begin position="86"/>
        <end position="134"/>
    </location>
</feature>
<comment type="similarity">
    <text evidence="1">Belongs to the bacterial ribosomal protein bL12 family.</text>
</comment>
<dbReference type="GO" id="GO:0005840">
    <property type="term" value="C:ribosome"/>
    <property type="evidence" value="ECO:0007669"/>
    <property type="project" value="UniProtKB-KW"/>
</dbReference>
<comment type="caution">
    <text evidence="5">The sequence shown here is derived from an EMBL/GenBank/DDBJ whole genome shotgun (WGS) entry which is preliminary data.</text>
</comment>
<dbReference type="Proteomes" id="UP000290289">
    <property type="component" value="Chromosome 3"/>
</dbReference>
<dbReference type="EMBL" id="RDQH01000329">
    <property type="protein sequence ID" value="RXI04263.1"/>
    <property type="molecule type" value="Genomic_DNA"/>
</dbReference>
<reference evidence="5 6" key="1">
    <citation type="submission" date="2018-10" db="EMBL/GenBank/DDBJ databases">
        <title>A high-quality apple genome assembly.</title>
        <authorList>
            <person name="Hu J."/>
        </authorList>
    </citation>
    <scope>NUCLEOTIDE SEQUENCE [LARGE SCALE GENOMIC DNA]</scope>
    <source>
        <strain evidence="6">cv. HFTH1</strain>
        <tissue evidence="5">Young leaf</tissue>
    </source>
</reference>
<dbReference type="GO" id="GO:0006412">
    <property type="term" value="P:translation"/>
    <property type="evidence" value="ECO:0007669"/>
    <property type="project" value="InterPro"/>
</dbReference>
<protein>
    <recommendedName>
        <fullName evidence="4">Large ribosomal subunit protein bL12 oligomerization domain-containing protein</fullName>
    </recommendedName>
</protein>
<dbReference type="InterPro" id="IPR008932">
    <property type="entry name" value="Ribosomal_bL12_oligo"/>
</dbReference>
<accession>A0A498KFL6</accession>
<evidence type="ECO:0000313" key="5">
    <source>
        <dbReference type="EMBL" id="RXI04263.1"/>
    </source>
</evidence>
<evidence type="ECO:0000256" key="3">
    <source>
        <dbReference type="ARBA" id="ARBA00023274"/>
    </source>
</evidence>
<keyword evidence="6" id="KW-1185">Reference proteome</keyword>
<dbReference type="InterPro" id="IPR036235">
    <property type="entry name" value="Ribosomal_bL12_oligo_N_sf"/>
</dbReference>
<organism evidence="5 6">
    <name type="scientific">Malus domestica</name>
    <name type="common">Apple</name>
    <name type="synonym">Pyrus malus</name>
    <dbReference type="NCBI Taxonomy" id="3750"/>
    <lineage>
        <taxon>Eukaryota</taxon>
        <taxon>Viridiplantae</taxon>
        <taxon>Streptophyta</taxon>
        <taxon>Embryophyta</taxon>
        <taxon>Tracheophyta</taxon>
        <taxon>Spermatophyta</taxon>
        <taxon>Magnoliopsida</taxon>
        <taxon>eudicotyledons</taxon>
        <taxon>Gunneridae</taxon>
        <taxon>Pentapetalae</taxon>
        <taxon>rosids</taxon>
        <taxon>fabids</taxon>
        <taxon>Rosales</taxon>
        <taxon>Rosaceae</taxon>
        <taxon>Amygdaloideae</taxon>
        <taxon>Maleae</taxon>
        <taxon>Malus</taxon>
    </lineage>
</organism>
<dbReference type="Gene3D" id="1.20.5.710">
    <property type="entry name" value="Single helix bin"/>
    <property type="match status" value="1"/>
</dbReference>
<sequence>MRLGTELKLSYASDNRPCELIKNKKIKKPNQTQKNPSIPYNPSPLSSFLSHSTKPTLQFPFNPPTLTLTHCATHIRPLAAVKAPKKIEKLVTDISSLTLKEASILVDDLQDKLDVSIAALTPAATVAIALGAGEAPPSWRKRRSSMLSSRRC</sequence>
<name>A0A498KFL6_MALDO</name>
<keyword evidence="2" id="KW-0689">Ribosomal protein</keyword>
<dbReference type="STRING" id="3750.A0A498KFL6"/>
<dbReference type="Pfam" id="PF16320">
    <property type="entry name" value="Ribosomal_L12_N"/>
    <property type="match status" value="1"/>
</dbReference>
<keyword evidence="3" id="KW-0687">Ribonucleoprotein</keyword>
<evidence type="ECO:0000256" key="1">
    <source>
        <dbReference type="ARBA" id="ARBA00007197"/>
    </source>
</evidence>
<dbReference type="AlphaFoldDB" id="A0A498KFL6"/>